<dbReference type="InterPro" id="IPR023828">
    <property type="entry name" value="Peptidase_S8_Ser-AS"/>
</dbReference>
<sequence length="569" mass="58830">MPNSKRARSRALRLAAGALVAGGLAALSHDPAVGAPDVRHDLGRATSADGSVSRVIQGQYIVVMKDNASVAATRDARRDAVQHGGDILFDYSAALDGFAARLPDRALQALENNPRVAYVEADRTVTALGDQYDPPWGLDRIDQRARPLNRSYHYDRTGAGVNAYIIDSGIRRTHAQFGTRASHGFSSIPDGNGSLDCNGHGTHVAGTVGAAKYGVAKAVRLVAVRVLDCEGSGSFAGVIAGIDWVTGDHDPGEPAVANMSLGGGFSSAVNDAVANSIADGVSYVVAAGNSNVDACTASPASAPDALTVGATTYNDARASYSNWGTCLDLFAPGSQVLSTYAVSNSSVHIENGTSMASPHVAGVVATYLQQFPNASPATTANAIRNSATPNRVTGIGTGSPNKLLYSKFSSTITSPPPPASTNKVAQPGFESGPGIWQGQEWTIDCDAGPPPPRSGLCHAVLGDEGFSSTEQLSQRGIVVPAGSPVLQFYTRITTDEFGTTPFDRLQVRVVAGGTSTTVMTLSNANASAGYVLRSASMAAFAGQTVELRFVGVEDWAVATAFLIDDVSVS</sequence>
<dbReference type="InterPro" id="IPR036852">
    <property type="entry name" value="Peptidase_S8/S53_dom_sf"/>
</dbReference>
<dbReference type="SUPFAM" id="SSF52743">
    <property type="entry name" value="Subtilisin-like"/>
    <property type="match status" value="1"/>
</dbReference>
<dbReference type="Pfam" id="PF00082">
    <property type="entry name" value="Peptidase_S8"/>
    <property type="match status" value="1"/>
</dbReference>
<dbReference type="GO" id="GO:0004252">
    <property type="term" value="F:serine-type endopeptidase activity"/>
    <property type="evidence" value="ECO:0007669"/>
    <property type="project" value="UniProtKB-UniRule"/>
</dbReference>
<dbReference type="Gene3D" id="3.40.50.200">
    <property type="entry name" value="Peptidase S8/S53 domain"/>
    <property type="match status" value="1"/>
</dbReference>
<dbReference type="InterPro" id="IPR050131">
    <property type="entry name" value="Peptidase_S8_subtilisin-like"/>
</dbReference>
<keyword evidence="7" id="KW-0732">Signal</keyword>
<dbReference type="InterPro" id="IPR015500">
    <property type="entry name" value="Peptidase_S8_subtilisin-rel"/>
</dbReference>
<dbReference type="InterPro" id="IPR034193">
    <property type="entry name" value="PCSK9_ProteinaseK-like"/>
</dbReference>
<evidence type="ECO:0000313" key="10">
    <source>
        <dbReference type="EMBL" id="KAA1425674.1"/>
    </source>
</evidence>
<dbReference type="InterPro" id="IPR022398">
    <property type="entry name" value="Peptidase_S8_His-AS"/>
</dbReference>
<evidence type="ECO:0000256" key="5">
    <source>
        <dbReference type="PROSITE-ProRule" id="PRU01240"/>
    </source>
</evidence>
<feature type="domain" description="Peptidase S8/S53" evidence="8">
    <location>
        <begin position="165"/>
        <end position="390"/>
    </location>
</feature>
<dbReference type="InterPro" id="IPR010259">
    <property type="entry name" value="S8pro/Inhibitor_I9"/>
</dbReference>
<keyword evidence="3 5" id="KW-0378">Hydrolase</keyword>
<feature type="domain" description="Inhibitor I9" evidence="9">
    <location>
        <begin position="59"/>
        <end position="126"/>
    </location>
</feature>
<feature type="active site" description="Charge relay system" evidence="5">
    <location>
        <position position="354"/>
    </location>
</feature>
<dbReference type="RefSeq" id="WP_149751860.1">
    <property type="nucleotide sequence ID" value="NZ_VUJW01000011.1"/>
</dbReference>
<dbReference type="EMBL" id="VUJW01000011">
    <property type="protein sequence ID" value="KAA1425674.1"/>
    <property type="molecule type" value="Genomic_DNA"/>
</dbReference>
<dbReference type="FunFam" id="3.40.50.200:FF:000014">
    <property type="entry name" value="Proteinase K"/>
    <property type="match status" value="1"/>
</dbReference>
<evidence type="ECO:0000259" key="9">
    <source>
        <dbReference type="Pfam" id="PF05922"/>
    </source>
</evidence>
<reference evidence="10 11" key="1">
    <citation type="submission" date="2019-09" db="EMBL/GenBank/DDBJ databases">
        <title>Nocardioides panacisoli sp. nov., isolated from the soil of a ginseng field.</title>
        <authorList>
            <person name="Cho C."/>
        </authorList>
    </citation>
    <scope>NUCLEOTIDE SEQUENCE [LARGE SCALE GENOMIC DNA]</scope>
    <source>
        <strain evidence="10 11">BN140041</strain>
    </source>
</reference>
<dbReference type="AlphaFoldDB" id="A0A5B1LYV3"/>
<keyword evidence="2 5" id="KW-0645">Protease</keyword>
<dbReference type="Pfam" id="PF05922">
    <property type="entry name" value="Inhibitor_I9"/>
    <property type="match status" value="1"/>
</dbReference>
<accession>A0A5B1LYV3</accession>
<dbReference type="CDD" id="cd04077">
    <property type="entry name" value="Peptidases_S8_PCSK9_ProteinaseK_like"/>
    <property type="match status" value="1"/>
</dbReference>
<organism evidence="10 11">
    <name type="scientific">Nocardioides antri</name>
    <dbReference type="NCBI Taxonomy" id="2607659"/>
    <lineage>
        <taxon>Bacteria</taxon>
        <taxon>Bacillati</taxon>
        <taxon>Actinomycetota</taxon>
        <taxon>Actinomycetes</taxon>
        <taxon>Propionibacteriales</taxon>
        <taxon>Nocardioidaceae</taxon>
        <taxon>Nocardioides</taxon>
    </lineage>
</organism>
<evidence type="ECO:0000256" key="7">
    <source>
        <dbReference type="SAM" id="SignalP"/>
    </source>
</evidence>
<evidence type="ECO:0000256" key="4">
    <source>
        <dbReference type="ARBA" id="ARBA00022825"/>
    </source>
</evidence>
<dbReference type="PROSITE" id="PS00138">
    <property type="entry name" value="SUBTILASE_SER"/>
    <property type="match status" value="1"/>
</dbReference>
<dbReference type="GO" id="GO:0005615">
    <property type="term" value="C:extracellular space"/>
    <property type="evidence" value="ECO:0007669"/>
    <property type="project" value="TreeGrafter"/>
</dbReference>
<dbReference type="PANTHER" id="PTHR43806:SF11">
    <property type="entry name" value="CEREVISIN-RELATED"/>
    <property type="match status" value="1"/>
</dbReference>
<feature type="signal peptide" evidence="7">
    <location>
        <begin position="1"/>
        <end position="21"/>
    </location>
</feature>
<evidence type="ECO:0000256" key="3">
    <source>
        <dbReference type="ARBA" id="ARBA00022801"/>
    </source>
</evidence>
<dbReference type="InterPro" id="IPR000209">
    <property type="entry name" value="Peptidase_S8/S53_dom"/>
</dbReference>
<evidence type="ECO:0000256" key="2">
    <source>
        <dbReference type="ARBA" id="ARBA00022670"/>
    </source>
</evidence>
<dbReference type="Proteomes" id="UP000324351">
    <property type="component" value="Unassembled WGS sequence"/>
</dbReference>
<dbReference type="PROSITE" id="PS00137">
    <property type="entry name" value="SUBTILASE_HIS"/>
    <property type="match status" value="1"/>
</dbReference>
<feature type="active site" description="Charge relay system" evidence="5">
    <location>
        <position position="200"/>
    </location>
</feature>
<proteinExistence type="inferred from homology"/>
<comment type="caution">
    <text evidence="10">The sequence shown here is derived from an EMBL/GenBank/DDBJ whole genome shotgun (WGS) entry which is preliminary data.</text>
</comment>
<keyword evidence="11" id="KW-1185">Reference proteome</keyword>
<keyword evidence="4 5" id="KW-0720">Serine protease</keyword>
<evidence type="ECO:0000256" key="1">
    <source>
        <dbReference type="ARBA" id="ARBA00011073"/>
    </source>
</evidence>
<evidence type="ECO:0000259" key="8">
    <source>
        <dbReference type="Pfam" id="PF00082"/>
    </source>
</evidence>
<dbReference type="InterPro" id="IPR037045">
    <property type="entry name" value="S8pro/Inhibitor_I9_sf"/>
</dbReference>
<evidence type="ECO:0000313" key="11">
    <source>
        <dbReference type="Proteomes" id="UP000324351"/>
    </source>
</evidence>
<dbReference type="Gene3D" id="3.30.70.80">
    <property type="entry name" value="Peptidase S8 propeptide/proteinase inhibitor I9"/>
    <property type="match status" value="1"/>
</dbReference>
<feature type="chain" id="PRO_5038886679" evidence="7">
    <location>
        <begin position="22"/>
        <end position="569"/>
    </location>
</feature>
<name>A0A5B1LYV3_9ACTN</name>
<gene>
    <name evidence="10" type="ORF">F0U47_17980</name>
</gene>
<protein>
    <submittedName>
        <fullName evidence="10">S8 family peptidase</fullName>
    </submittedName>
</protein>
<dbReference type="InterPro" id="IPR023827">
    <property type="entry name" value="Peptidase_S8_Asp-AS"/>
</dbReference>
<dbReference type="PANTHER" id="PTHR43806">
    <property type="entry name" value="PEPTIDASE S8"/>
    <property type="match status" value="1"/>
</dbReference>
<dbReference type="SUPFAM" id="SSF54897">
    <property type="entry name" value="Protease propeptides/inhibitors"/>
    <property type="match status" value="1"/>
</dbReference>
<dbReference type="PROSITE" id="PS00136">
    <property type="entry name" value="SUBTILASE_ASP"/>
    <property type="match status" value="1"/>
</dbReference>
<dbReference type="PRINTS" id="PR00723">
    <property type="entry name" value="SUBTILISIN"/>
</dbReference>
<dbReference type="PROSITE" id="PS51892">
    <property type="entry name" value="SUBTILASE"/>
    <property type="match status" value="1"/>
</dbReference>
<dbReference type="GO" id="GO:0006508">
    <property type="term" value="P:proteolysis"/>
    <property type="evidence" value="ECO:0007669"/>
    <property type="project" value="UniProtKB-KW"/>
</dbReference>
<evidence type="ECO:0000256" key="6">
    <source>
        <dbReference type="RuleBase" id="RU003355"/>
    </source>
</evidence>
<reference evidence="10 11" key="2">
    <citation type="submission" date="2019-09" db="EMBL/GenBank/DDBJ databases">
        <authorList>
            <person name="Jin C."/>
        </authorList>
    </citation>
    <scope>NUCLEOTIDE SEQUENCE [LARGE SCALE GENOMIC DNA]</scope>
    <source>
        <strain evidence="10 11">BN140041</strain>
    </source>
</reference>
<feature type="active site" description="Charge relay system" evidence="5">
    <location>
        <position position="167"/>
    </location>
</feature>
<comment type="similarity">
    <text evidence="1 5 6">Belongs to the peptidase S8 family.</text>
</comment>